<comment type="caution">
    <text evidence="12">The sequence shown here is derived from an EMBL/GenBank/DDBJ whole genome shotgun (WGS) entry which is preliminary data.</text>
</comment>
<feature type="domain" description="Glycosyl hydrolase family 81 N-terminal" evidence="10">
    <location>
        <begin position="92"/>
        <end position="356"/>
    </location>
</feature>
<dbReference type="GO" id="GO:0071555">
    <property type="term" value="P:cell wall organization"/>
    <property type="evidence" value="ECO:0007669"/>
    <property type="project" value="UniProtKB-KW"/>
</dbReference>
<feature type="domain" description="Glycosyl hydrolase family 81 C-terminal" evidence="11">
    <location>
        <begin position="365"/>
        <end position="727"/>
    </location>
</feature>
<organism evidence="12 13">
    <name type="scientific">Ceratopteris richardii</name>
    <name type="common">Triangle waterfern</name>
    <dbReference type="NCBI Taxonomy" id="49495"/>
    <lineage>
        <taxon>Eukaryota</taxon>
        <taxon>Viridiplantae</taxon>
        <taxon>Streptophyta</taxon>
        <taxon>Embryophyta</taxon>
        <taxon>Tracheophyta</taxon>
        <taxon>Polypodiopsida</taxon>
        <taxon>Polypodiidae</taxon>
        <taxon>Polypodiales</taxon>
        <taxon>Pteridineae</taxon>
        <taxon>Pteridaceae</taxon>
        <taxon>Parkerioideae</taxon>
        <taxon>Ceratopteris</taxon>
    </lineage>
</organism>
<dbReference type="OMA" id="YIQMIHA"/>
<dbReference type="Pfam" id="PF17652">
    <property type="entry name" value="Glyco_hydro81C"/>
    <property type="match status" value="1"/>
</dbReference>
<proteinExistence type="inferred from homology"/>
<dbReference type="PROSITE" id="PS52008">
    <property type="entry name" value="GH81"/>
    <property type="match status" value="1"/>
</dbReference>
<evidence type="ECO:0000256" key="5">
    <source>
        <dbReference type="ARBA" id="ARBA00023277"/>
    </source>
</evidence>
<dbReference type="Gene3D" id="2.70.98.30">
    <property type="entry name" value="Golgi alpha-mannosidase II, domain 4"/>
    <property type="match status" value="1"/>
</dbReference>
<dbReference type="PANTHER" id="PTHR31983:SF0">
    <property type="entry name" value="GLUCAN ENDO-1,3-BETA-D-GLUCOSIDASE 2"/>
    <property type="match status" value="1"/>
</dbReference>
<evidence type="ECO:0000313" key="13">
    <source>
        <dbReference type="Proteomes" id="UP000825935"/>
    </source>
</evidence>
<evidence type="ECO:0000256" key="6">
    <source>
        <dbReference type="ARBA" id="ARBA00023295"/>
    </source>
</evidence>
<evidence type="ECO:0000256" key="7">
    <source>
        <dbReference type="ARBA" id="ARBA00023316"/>
    </source>
</evidence>
<keyword evidence="4" id="KW-0378">Hydrolase</keyword>
<accession>A0A8T2QY79</accession>
<evidence type="ECO:0000256" key="8">
    <source>
        <dbReference type="ARBA" id="ARBA00023326"/>
    </source>
</evidence>
<evidence type="ECO:0000256" key="4">
    <source>
        <dbReference type="ARBA" id="ARBA00022801"/>
    </source>
</evidence>
<comment type="similarity">
    <text evidence="2">Belongs to the glycosyl hydrolase 81 family.</text>
</comment>
<evidence type="ECO:0000313" key="12">
    <source>
        <dbReference type="EMBL" id="KAH7288355.1"/>
    </source>
</evidence>
<keyword evidence="8" id="KW-0624">Polysaccharide degradation</keyword>
<dbReference type="InterPro" id="IPR040720">
    <property type="entry name" value="GH81_C"/>
</dbReference>
<dbReference type="InterPro" id="IPR040451">
    <property type="entry name" value="GH81_N"/>
</dbReference>
<keyword evidence="5" id="KW-0119">Carbohydrate metabolism</keyword>
<reference evidence="12" key="1">
    <citation type="submission" date="2021-08" db="EMBL/GenBank/DDBJ databases">
        <title>WGS assembly of Ceratopteris richardii.</title>
        <authorList>
            <person name="Marchant D.B."/>
            <person name="Chen G."/>
            <person name="Jenkins J."/>
            <person name="Shu S."/>
            <person name="Leebens-Mack J."/>
            <person name="Grimwood J."/>
            <person name="Schmutz J."/>
            <person name="Soltis P."/>
            <person name="Soltis D."/>
            <person name="Chen Z.-H."/>
        </authorList>
    </citation>
    <scope>NUCLEOTIDE SEQUENCE</scope>
    <source>
        <strain evidence="12">Whitten #5841</strain>
        <tissue evidence="12">Leaf</tissue>
    </source>
</reference>
<sequence length="731" mass="82400">MTVLHEENGDKQEEEEEGKEEKTEGGCFCAENMQKAYRGAVSRLKAIRKAYRRSVRIRPLGKRMPSLLPQPFPTTENVAAGQPTKFWSPSLRQLPLPTNTAWLNFVLDEGSVPEYLHPYLIQVENGALNLCYPNRIVDSSFIIQAFVPNLTIRGSSSNPMRNHCVTSFDDLSVTLELPGHITAPLVRGCPYVTFIFKESVVPAFSTIHAVLDLKSNETRTKHKISMNNGQTWLMYSSESLCLSASLAVEHEFKGVLRVAYLNGNDETESILDRFSSTYPLEGHAVISAPFEITYRWAKNNPGDLIMLSLPMHRELMTFPDCQCICSSLSYNSIDGEMQGVVSDAWVMREDPVAVGWHSLKGIADEDRRREIFDALNQDIAQWNAITTDSTYFHGKALARLARIALIAEEVKCLDVLQMATDFLKSSVTPWMEGNFGGNALLYDSTWGGLISQNGLNNPGADFGLGVYNDHHYHMGYFCYAGAVLAKLDPAWGTAYKAHLYTIAEDFMTMNHHIKQNNSVLPQSSGIARKSPLFPRFRNFDFWVLHSWAGGLTEFLDGRNQESTSEAVNAYYSASLLGRAFKDNCLVDMGLTLAAFEIRAAQTLWHVHRNSSLYESVFVSRNRMLGVLWANKRDTGLWFAPPEWKECRLGIQLLPIVPITEFLFKDLDFVKDLVEWASTSLSRPDVKDEWKGFIYALQALYAPNEALNNVTALREHDDGNSLSNLLWWVHSR</sequence>
<evidence type="ECO:0000256" key="9">
    <source>
        <dbReference type="SAM" id="MobiDB-lite"/>
    </source>
</evidence>
<evidence type="ECO:0000256" key="1">
    <source>
        <dbReference type="ARBA" id="ARBA00000382"/>
    </source>
</evidence>
<evidence type="ECO:0000256" key="3">
    <source>
        <dbReference type="ARBA" id="ARBA00012780"/>
    </source>
</evidence>
<dbReference type="GO" id="GO:0000272">
    <property type="term" value="P:polysaccharide catabolic process"/>
    <property type="evidence" value="ECO:0007669"/>
    <property type="project" value="UniProtKB-KW"/>
</dbReference>
<dbReference type="EMBL" id="CM035436">
    <property type="protein sequence ID" value="KAH7288355.1"/>
    <property type="molecule type" value="Genomic_DNA"/>
</dbReference>
<feature type="compositionally biased region" description="Basic and acidic residues" evidence="9">
    <location>
        <begin position="1"/>
        <end position="11"/>
    </location>
</feature>
<dbReference type="InterPro" id="IPR005200">
    <property type="entry name" value="Endo-beta-glucanase"/>
</dbReference>
<keyword evidence="13" id="KW-1185">Reference proteome</keyword>
<feature type="region of interest" description="Disordered" evidence="9">
    <location>
        <begin position="1"/>
        <end position="24"/>
    </location>
</feature>
<dbReference type="Proteomes" id="UP000825935">
    <property type="component" value="Chromosome 31"/>
</dbReference>
<dbReference type="AlphaFoldDB" id="A0A8T2QY79"/>
<evidence type="ECO:0000256" key="2">
    <source>
        <dbReference type="ARBA" id="ARBA00010730"/>
    </source>
</evidence>
<comment type="catalytic activity">
    <reaction evidence="1">
        <text>Hydrolysis of (1-&gt;3)-beta-D-glucosidic linkages in (1-&gt;3)-beta-D-glucans.</text>
        <dbReference type="EC" id="3.2.1.39"/>
    </reaction>
</comment>
<dbReference type="Pfam" id="PF03639">
    <property type="entry name" value="Glyco_hydro_81"/>
    <property type="match status" value="1"/>
</dbReference>
<keyword evidence="7" id="KW-0961">Cell wall biogenesis/degradation</keyword>
<dbReference type="PANTHER" id="PTHR31983">
    <property type="entry name" value="ENDO-1,3(4)-BETA-GLUCANASE 1"/>
    <property type="match status" value="1"/>
</dbReference>
<protein>
    <recommendedName>
        <fullName evidence="3">glucan endo-1,3-beta-D-glucosidase</fullName>
        <ecNumber evidence="3">3.2.1.39</ecNumber>
    </recommendedName>
</protein>
<name>A0A8T2QY79_CERRI</name>
<dbReference type="GO" id="GO:0052861">
    <property type="term" value="F:endo-1,3(4)-beta-glucanase activity"/>
    <property type="evidence" value="ECO:0007669"/>
    <property type="project" value="InterPro"/>
</dbReference>
<dbReference type="GO" id="GO:0042973">
    <property type="term" value="F:glucan endo-1,3-beta-D-glucosidase activity"/>
    <property type="evidence" value="ECO:0007669"/>
    <property type="project" value="UniProtKB-EC"/>
</dbReference>
<gene>
    <name evidence="12" type="ORF">KP509_31G023500</name>
</gene>
<dbReference type="OrthoDB" id="4473401at2759"/>
<evidence type="ECO:0000259" key="11">
    <source>
        <dbReference type="Pfam" id="PF17652"/>
    </source>
</evidence>
<evidence type="ECO:0000259" key="10">
    <source>
        <dbReference type="Pfam" id="PF03639"/>
    </source>
</evidence>
<keyword evidence="6" id="KW-0326">Glycosidase</keyword>
<dbReference type="Gene3D" id="1.10.287.1170">
    <property type="entry name" value="glycoside hydrolase family 81 endo-[beta] glucanase"/>
    <property type="match status" value="1"/>
</dbReference>
<dbReference type="EC" id="3.2.1.39" evidence="3"/>